<dbReference type="Proteomes" id="UP000190130">
    <property type="component" value="Unassembled WGS sequence"/>
</dbReference>
<dbReference type="GO" id="GO:0003676">
    <property type="term" value="F:nucleic acid binding"/>
    <property type="evidence" value="ECO:0007669"/>
    <property type="project" value="InterPro"/>
</dbReference>
<dbReference type="RefSeq" id="WP_055727429.1">
    <property type="nucleotide sequence ID" value="NZ_FUYX01000001.1"/>
</dbReference>
<sequence length="197" mass="21773">MPYLYIVTDCEFDGPTPGVNSMLSFGSVAVSAAGRILGAFEAVLEPLEGAERDPDTMAFWRAHPEAWAAATADPQPAAMVVERFSGWIRSLGGKPIFAAHPVALDGPWIDFYLRRFTGRPLLEGPWISDRLFRHAPLCLMSMVAGRSGRGQWECDVDRYPSEWLGAVEHTHRAIDDARGYANLLSFLIRDEDARHGA</sequence>
<dbReference type="STRING" id="53254.SAMN05660750_00304"/>
<dbReference type="GO" id="GO:0006259">
    <property type="term" value="P:DNA metabolic process"/>
    <property type="evidence" value="ECO:0007669"/>
    <property type="project" value="UniProtKB-ARBA"/>
</dbReference>
<reference evidence="2 4" key="2">
    <citation type="submission" date="2017-02" db="EMBL/GenBank/DDBJ databases">
        <authorList>
            <person name="Peterson S.W."/>
        </authorList>
    </citation>
    <scope>NUCLEOTIDE SEQUENCE [LARGE SCALE GENOMIC DNA]</scope>
    <source>
        <strain evidence="2 4">DSM 9653</strain>
    </source>
</reference>
<protein>
    <submittedName>
        <fullName evidence="1">DNA polymerase III subunit epsilon</fullName>
    </submittedName>
    <submittedName>
        <fullName evidence="2">Exonuclease</fullName>
    </submittedName>
</protein>
<gene>
    <name evidence="1" type="ORF">ARD30_09890</name>
    <name evidence="2" type="ORF">SAMN05660750_00304</name>
</gene>
<dbReference type="Gene3D" id="3.30.420.10">
    <property type="entry name" value="Ribonuclease H-like superfamily/Ribonuclease H"/>
    <property type="match status" value="1"/>
</dbReference>
<dbReference type="OrthoDB" id="9803925at2"/>
<dbReference type="AlphaFoldDB" id="A0A0Q3L3E1"/>
<dbReference type="SUPFAM" id="SSF53098">
    <property type="entry name" value="Ribonuclease H-like"/>
    <property type="match status" value="1"/>
</dbReference>
<keyword evidence="3" id="KW-1185">Reference proteome</keyword>
<name>A0A0Q3L3E1_9HYPH</name>
<evidence type="ECO:0000313" key="3">
    <source>
        <dbReference type="Proteomes" id="UP000051562"/>
    </source>
</evidence>
<keyword evidence="2" id="KW-0269">Exonuclease</keyword>
<evidence type="ECO:0000313" key="4">
    <source>
        <dbReference type="Proteomes" id="UP000190130"/>
    </source>
</evidence>
<keyword evidence="2" id="KW-0378">Hydrolase</keyword>
<evidence type="ECO:0000313" key="1">
    <source>
        <dbReference type="EMBL" id="KQK31284.1"/>
    </source>
</evidence>
<dbReference type="EMBL" id="FUYX01000001">
    <property type="protein sequence ID" value="SKB35734.1"/>
    <property type="molecule type" value="Genomic_DNA"/>
</dbReference>
<dbReference type="InterPro" id="IPR036397">
    <property type="entry name" value="RNaseH_sf"/>
</dbReference>
<organism evidence="1 3">
    <name type="scientific">Bosea thiooxidans</name>
    <dbReference type="NCBI Taxonomy" id="53254"/>
    <lineage>
        <taxon>Bacteria</taxon>
        <taxon>Pseudomonadati</taxon>
        <taxon>Pseudomonadota</taxon>
        <taxon>Alphaproteobacteria</taxon>
        <taxon>Hyphomicrobiales</taxon>
        <taxon>Boseaceae</taxon>
        <taxon>Bosea</taxon>
    </lineage>
</organism>
<reference evidence="1 3" key="1">
    <citation type="submission" date="2015-10" db="EMBL/GenBank/DDBJ databases">
        <title>Draft genome of Bosea thiooxidans.</title>
        <authorList>
            <person name="Wang X."/>
        </authorList>
    </citation>
    <scope>NUCLEOTIDE SEQUENCE [LARGE SCALE GENOMIC DNA]</scope>
    <source>
        <strain evidence="1 3">CGMCC 9174</strain>
    </source>
</reference>
<proteinExistence type="predicted"/>
<dbReference type="InterPro" id="IPR012337">
    <property type="entry name" value="RNaseH-like_sf"/>
</dbReference>
<dbReference type="GO" id="GO:0004527">
    <property type="term" value="F:exonuclease activity"/>
    <property type="evidence" value="ECO:0007669"/>
    <property type="project" value="UniProtKB-KW"/>
</dbReference>
<evidence type="ECO:0000313" key="2">
    <source>
        <dbReference type="EMBL" id="SKB35734.1"/>
    </source>
</evidence>
<dbReference type="Proteomes" id="UP000051562">
    <property type="component" value="Unassembled WGS sequence"/>
</dbReference>
<dbReference type="EMBL" id="LMAR01000025">
    <property type="protein sequence ID" value="KQK31284.1"/>
    <property type="molecule type" value="Genomic_DNA"/>
</dbReference>
<keyword evidence="2" id="KW-0540">Nuclease</keyword>
<accession>A0A0Q3L3E1</accession>